<evidence type="ECO:0000256" key="1">
    <source>
        <dbReference type="ARBA" id="ARBA00009732"/>
    </source>
</evidence>
<dbReference type="EMBL" id="HBIN01004074">
    <property type="protein sequence ID" value="CAE0432518.1"/>
    <property type="molecule type" value="Transcribed_RNA"/>
</dbReference>
<evidence type="ECO:0000259" key="5">
    <source>
        <dbReference type="Pfam" id="PF01507"/>
    </source>
</evidence>
<dbReference type="InterPro" id="IPR014729">
    <property type="entry name" value="Rossmann-like_a/b/a_fold"/>
</dbReference>
<protein>
    <recommendedName>
        <fullName evidence="5">Phosphoadenosine phosphosulphate reductase domain-containing protein</fullName>
    </recommendedName>
</protein>
<dbReference type="PANTHER" id="PTHR46509:SF1">
    <property type="entry name" value="PHOSPHOADENOSINE PHOSPHOSULFATE REDUCTASE"/>
    <property type="match status" value="1"/>
</dbReference>
<evidence type="ECO:0000313" key="6">
    <source>
        <dbReference type="EMBL" id="CAE0432518.1"/>
    </source>
</evidence>
<dbReference type="AlphaFoldDB" id="A0A7S3PF43"/>
<dbReference type="NCBIfam" id="NF002537">
    <property type="entry name" value="PRK02090.1"/>
    <property type="match status" value="1"/>
</dbReference>
<dbReference type="InterPro" id="IPR002500">
    <property type="entry name" value="PAPS_reduct_dom"/>
</dbReference>
<dbReference type="GO" id="GO:0005737">
    <property type="term" value="C:cytoplasm"/>
    <property type="evidence" value="ECO:0007669"/>
    <property type="project" value="TreeGrafter"/>
</dbReference>
<gene>
    <name evidence="6" type="ORF">ASTO00021_LOCUS2843</name>
</gene>
<comment type="similarity">
    <text evidence="1">Belongs to the PAPS reductase family. CysH subfamily.</text>
</comment>
<evidence type="ECO:0000256" key="2">
    <source>
        <dbReference type="ARBA" id="ARBA00023002"/>
    </source>
</evidence>
<feature type="coiled-coil region" evidence="4">
    <location>
        <begin position="448"/>
        <end position="512"/>
    </location>
</feature>
<name>A0A7S3PF43_9STRA</name>
<keyword evidence="2" id="KW-0560">Oxidoreductase</keyword>
<dbReference type="PANTHER" id="PTHR46509">
    <property type="entry name" value="PHOSPHOADENOSINE PHOSPHOSULFATE REDUCTASE"/>
    <property type="match status" value="1"/>
</dbReference>
<dbReference type="CDD" id="cd23945">
    <property type="entry name" value="PAPS_reductase"/>
    <property type="match status" value="1"/>
</dbReference>
<reference evidence="6" key="1">
    <citation type="submission" date="2021-01" db="EMBL/GenBank/DDBJ databases">
        <authorList>
            <person name="Corre E."/>
            <person name="Pelletier E."/>
            <person name="Niang G."/>
            <person name="Scheremetjew M."/>
            <person name="Finn R."/>
            <person name="Kale V."/>
            <person name="Holt S."/>
            <person name="Cochrane G."/>
            <person name="Meng A."/>
            <person name="Brown T."/>
            <person name="Cohen L."/>
        </authorList>
    </citation>
    <scope>NUCLEOTIDE SEQUENCE</scope>
    <source>
        <strain evidence="6">GSBS06</strain>
    </source>
</reference>
<dbReference type="InterPro" id="IPR004511">
    <property type="entry name" value="PAPS/APS_Rdtase"/>
</dbReference>
<accession>A0A7S3PF43</accession>
<sequence length="528" mass="59445">MVSTRFSSRLGLFLKAEALRQSSQNVLPRIRSRQLSTISKSDERTKPSLSNLNLRPMSSSTNFATVPKQYQAAAAAATVSPLSFPADDLPSILTELNDRVHDIVTDPLAVMRFTVEEFEGRVAMSTSFGIQSAVLLHIATQVLPDIPVVWVDTGYLPKETYEYAEQLKEVLNLNLIVKSNQEWSPARMEAIHGKLWESDTVEGHTLYGRMRKAEPLNEGLDSIRPNPKVLLSGLRASQTKARANMPVIGYQNSRFKVLPLLKMTDEDVEKYMDMYDLPAHPLTSKGYVTVGDWHSSRPVGEGEDARNTRFGGKFEECGLHVDEHEPVKQAEEEKPEDNIHQLESSKKTGVDALETTMAHAETDTAVIMIKKVMEDGSYCRKCNDVQGKIESDGIADWIGYTGYADVTDAQSEGARLAKHFGIGTAPFFLVRSLEEQKKGEEWKVVRSYLQLRKMLEKAEATVEESRDNVGESKDSEEMLKAQKHLEELKIHVDRLERELKQAQTKVSETKQFFVKKFQGQHPEADKLF</sequence>
<dbReference type="Gene3D" id="3.40.50.620">
    <property type="entry name" value="HUPs"/>
    <property type="match status" value="1"/>
</dbReference>
<proteinExistence type="inferred from homology"/>
<dbReference type="GO" id="GO:0004604">
    <property type="term" value="F:phosphoadenylyl-sulfate reductase (thioredoxin) activity"/>
    <property type="evidence" value="ECO:0007669"/>
    <property type="project" value="InterPro"/>
</dbReference>
<feature type="domain" description="Phosphoadenosine phosphosulphate reductase" evidence="5">
    <location>
        <begin position="122"/>
        <end position="298"/>
    </location>
</feature>
<dbReference type="Pfam" id="PF01507">
    <property type="entry name" value="PAPS_reduct"/>
    <property type="match status" value="1"/>
</dbReference>
<dbReference type="NCBIfam" id="TIGR00434">
    <property type="entry name" value="cysH"/>
    <property type="match status" value="1"/>
</dbReference>
<keyword evidence="4" id="KW-0175">Coiled coil</keyword>
<dbReference type="GO" id="GO:0019379">
    <property type="term" value="P:sulfate assimilation, phosphoadenylyl sulfate reduction by phosphoadenylyl-sulfate reductase (thioredoxin)"/>
    <property type="evidence" value="ECO:0007669"/>
    <property type="project" value="InterPro"/>
</dbReference>
<dbReference type="SUPFAM" id="SSF52402">
    <property type="entry name" value="Adenine nucleotide alpha hydrolases-like"/>
    <property type="match status" value="1"/>
</dbReference>
<evidence type="ECO:0000256" key="3">
    <source>
        <dbReference type="ARBA" id="ARBA00024327"/>
    </source>
</evidence>
<comment type="pathway">
    <text evidence="3">Sulfur metabolism; hydrogen sulfide biosynthesis; sulfite from sulfate.</text>
</comment>
<evidence type="ECO:0000256" key="4">
    <source>
        <dbReference type="SAM" id="Coils"/>
    </source>
</evidence>
<dbReference type="HAMAP" id="MF_00063">
    <property type="entry name" value="CysH"/>
    <property type="match status" value="1"/>
</dbReference>
<organism evidence="6">
    <name type="scientific">Aplanochytrium stocchinoi</name>
    <dbReference type="NCBI Taxonomy" id="215587"/>
    <lineage>
        <taxon>Eukaryota</taxon>
        <taxon>Sar</taxon>
        <taxon>Stramenopiles</taxon>
        <taxon>Bigyra</taxon>
        <taxon>Labyrinthulomycetes</taxon>
        <taxon>Thraustochytrida</taxon>
        <taxon>Thraustochytriidae</taxon>
        <taxon>Aplanochytrium</taxon>
    </lineage>
</organism>